<dbReference type="Pfam" id="PF17917">
    <property type="entry name" value="RT_RNaseH"/>
    <property type="match status" value="1"/>
</dbReference>
<dbReference type="SUPFAM" id="SSF56672">
    <property type="entry name" value="DNA/RNA polymerases"/>
    <property type="match status" value="1"/>
</dbReference>
<sequence length="223" mass="25936">MHTRKGWSQLPTTIASSSYNVPPKMARLETKSVGRKARLCRDDFMWSGCLQLAGTPSILASVGRDFLLSKTCFSLSVSRRYGDTTSMELAIVMFAMKIWRQYLYGERFNVFSDHKSLKYLTKEILEIDKVEDFSLGEDGILRCKERVCAPPRFKIKEARFRKRSYEKNQRPKELAPSFREAKAQFNVSSANRWLIGNDYPIFRRFAKNFCFWISLGVGMKFYP</sequence>
<evidence type="ECO:0000256" key="3">
    <source>
        <dbReference type="ARBA" id="ARBA00022722"/>
    </source>
</evidence>
<dbReference type="InterPro" id="IPR041373">
    <property type="entry name" value="RT_RNaseH"/>
</dbReference>
<keyword evidence="1" id="KW-0808">Transferase</keyword>
<accession>A0A371GFJ9</accession>
<feature type="non-terminal residue" evidence="8">
    <location>
        <position position="1"/>
    </location>
</feature>
<keyword evidence="4" id="KW-0255">Endonuclease</keyword>
<dbReference type="GO" id="GO:0016787">
    <property type="term" value="F:hydrolase activity"/>
    <property type="evidence" value="ECO:0007669"/>
    <property type="project" value="UniProtKB-KW"/>
</dbReference>
<reference evidence="8" key="1">
    <citation type="submission" date="2018-05" db="EMBL/GenBank/DDBJ databases">
        <title>Draft genome of Mucuna pruriens seed.</title>
        <authorList>
            <person name="Nnadi N.E."/>
            <person name="Vos R."/>
            <person name="Hasami M.H."/>
            <person name="Devisetty U.K."/>
            <person name="Aguiy J.C."/>
        </authorList>
    </citation>
    <scope>NUCLEOTIDE SEQUENCE [LARGE SCALE GENOMIC DNA]</scope>
    <source>
        <strain evidence="8">JCA_2017</strain>
    </source>
</reference>
<dbReference type="GO" id="GO:0004519">
    <property type="term" value="F:endonuclease activity"/>
    <property type="evidence" value="ECO:0007669"/>
    <property type="project" value="UniProtKB-KW"/>
</dbReference>
<keyword evidence="6" id="KW-0695">RNA-directed DNA polymerase</keyword>
<dbReference type="EMBL" id="QJKJ01005706">
    <property type="protein sequence ID" value="RDX89311.1"/>
    <property type="molecule type" value="Genomic_DNA"/>
</dbReference>
<keyword evidence="9" id="KW-1185">Reference proteome</keyword>
<dbReference type="GO" id="GO:0003964">
    <property type="term" value="F:RNA-directed DNA polymerase activity"/>
    <property type="evidence" value="ECO:0007669"/>
    <property type="project" value="UniProtKB-KW"/>
</dbReference>
<comment type="caution">
    <text evidence="8">The sequence shown here is derived from an EMBL/GenBank/DDBJ whole genome shotgun (WGS) entry which is preliminary data.</text>
</comment>
<feature type="domain" description="Reverse transcriptase RNase H-like" evidence="7">
    <location>
        <begin position="83"/>
        <end position="122"/>
    </location>
</feature>
<evidence type="ECO:0000313" key="8">
    <source>
        <dbReference type="EMBL" id="RDX89311.1"/>
    </source>
</evidence>
<evidence type="ECO:0000259" key="7">
    <source>
        <dbReference type="Pfam" id="PF17917"/>
    </source>
</evidence>
<evidence type="ECO:0000256" key="1">
    <source>
        <dbReference type="ARBA" id="ARBA00022679"/>
    </source>
</evidence>
<evidence type="ECO:0000256" key="5">
    <source>
        <dbReference type="ARBA" id="ARBA00022801"/>
    </source>
</evidence>
<keyword evidence="3" id="KW-0540">Nuclease</keyword>
<keyword evidence="2" id="KW-0548">Nucleotidyltransferase</keyword>
<evidence type="ECO:0000256" key="4">
    <source>
        <dbReference type="ARBA" id="ARBA00022759"/>
    </source>
</evidence>
<protein>
    <recommendedName>
        <fullName evidence="7">Reverse transcriptase RNase H-like domain-containing protein</fullName>
    </recommendedName>
</protein>
<organism evidence="8 9">
    <name type="scientific">Mucuna pruriens</name>
    <name type="common">Velvet bean</name>
    <name type="synonym">Dolichos pruriens</name>
    <dbReference type="NCBI Taxonomy" id="157652"/>
    <lineage>
        <taxon>Eukaryota</taxon>
        <taxon>Viridiplantae</taxon>
        <taxon>Streptophyta</taxon>
        <taxon>Embryophyta</taxon>
        <taxon>Tracheophyta</taxon>
        <taxon>Spermatophyta</taxon>
        <taxon>Magnoliopsida</taxon>
        <taxon>eudicotyledons</taxon>
        <taxon>Gunneridae</taxon>
        <taxon>Pentapetalae</taxon>
        <taxon>rosids</taxon>
        <taxon>fabids</taxon>
        <taxon>Fabales</taxon>
        <taxon>Fabaceae</taxon>
        <taxon>Papilionoideae</taxon>
        <taxon>50 kb inversion clade</taxon>
        <taxon>NPAAA clade</taxon>
        <taxon>indigoferoid/millettioid clade</taxon>
        <taxon>Phaseoleae</taxon>
        <taxon>Mucuna</taxon>
    </lineage>
</organism>
<dbReference type="Proteomes" id="UP000257109">
    <property type="component" value="Unassembled WGS sequence"/>
</dbReference>
<name>A0A371GFJ9_MUCPR</name>
<evidence type="ECO:0000256" key="2">
    <source>
        <dbReference type="ARBA" id="ARBA00022695"/>
    </source>
</evidence>
<dbReference type="AlphaFoldDB" id="A0A371GFJ9"/>
<gene>
    <name evidence="8" type="ORF">CR513_28979</name>
</gene>
<evidence type="ECO:0000313" key="9">
    <source>
        <dbReference type="Proteomes" id="UP000257109"/>
    </source>
</evidence>
<evidence type="ECO:0000256" key="6">
    <source>
        <dbReference type="ARBA" id="ARBA00022918"/>
    </source>
</evidence>
<proteinExistence type="predicted"/>
<dbReference type="InterPro" id="IPR043502">
    <property type="entry name" value="DNA/RNA_pol_sf"/>
</dbReference>
<keyword evidence="5" id="KW-0378">Hydrolase</keyword>